<feature type="region of interest" description="Disordered" evidence="1">
    <location>
        <begin position="50"/>
        <end position="70"/>
    </location>
</feature>
<protein>
    <submittedName>
        <fullName evidence="2">Uncharacterized protein</fullName>
    </submittedName>
</protein>
<evidence type="ECO:0000313" key="2">
    <source>
        <dbReference type="EMBL" id="OZJ02492.1"/>
    </source>
</evidence>
<accession>A0A261XVV7</accession>
<name>A0A261XVV7_9FUNG</name>
<gene>
    <name evidence="2" type="ORF">BZG36_04371</name>
</gene>
<evidence type="ECO:0000313" key="3">
    <source>
        <dbReference type="Proteomes" id="UP000242875"/>
    </source>
</evidence>
<reference evidence="2 3" key="1">
    <citation type="journal article" date="2017" name="Mycologia">
        <title>Bifiguratus adelaidae, gen. et sp. nov., a new member of Mucoromycotina in endophytic and soil-dwelling habitats.</title>
        <authorList>
            <person name="Torres-Cruz T.J."/>
            <person name="Billingsley Tobias T.L."/>
            <person name="Almatruk M."/>
            <person name="Hesse C."/>
            <person name="Kuske C.R."/>
            <person name="Desiro A."/>
            <person name="Benucci G.M."/>
            <person name="Bonito G."/>
            <person name="Stajich J.E."/>
            <person name="Dunlap C."/>
            <person name="Arnold A.E."/>
            <person name="Porras-Alfaro A."/>
        </authorList>
    </citation>
    <scope>NUCLEOTIDE SEQUENCE [LARGE SCALE GENOMIC DNA]</scope>
    <source>
        <strain evidence="2 3">AZ0501</strain>
    </source>
</reference>
<dbReference type="Proteomes" id="UP000242875">
    <property type="component" value="Unassembled WGS sequence"/>
</dbReference>
<keyword evidence="3" id="KW-1185">Reference proteome</keyword>
<proteinExistence type="predicted"/>
<organism evidence="2 3">
    <name type="scientific">Bifiguratus adelaidae</name>
    <dbReference type="NCBI Taxonomy" id="1938954"/>
    <lineage>
        <taxon>Eukaryota</taxon>
        <taxon>Fungi</taxon>
        <taxon>Fungi incertae sedis</taxon>
        <taxon>Mucoromycota</taxon>
        <taxon>Mucoromycotina</taxon>
        <taxon>Endogonomycetes</taxon>
        <taxon>Endogonales</taxon>
        <taxon>Endogonales incertae sedis</taxon>
        <taxon>Bifiguratus</taxon>
    </lineage>
</organism>
<evidence type="ECO:0000256" key="1">
    <source>
        <dbReference type="SAM" id="MobiDB-lite"/>
    </source>
</evidence>
<sequence length="218" mass="24510">MRHSLPATEQDHFDLTKSASVSSKRLSRRWDWLHRTLSEPHLYTTTLHYSSESDTDREGTDDPNAAHMGPLSNEERAECFWSEIHSLSATDRGESSNSTAGSSLESQRLLPTLTVDSRHGVNPTHPPRDAHHQRASSMPLIILSISSTSSCASEDAPQATHFTQKHTFFLGSAECPIPVDTATTSAALKRTCSSTERLERWIKRVRLRRHRTEELPRD</sequence>
<dbReference type="AlphaFoldDB" id="A0A261XVV7"/>
<comment type="caution">
    <text evidence="2">The sequence shown here is derived from an EMBL/GenBank/DDBJ whole genome shotgun (WGS) entry which is preliminary data.</text>
</comment>
<dbReference type="EMBL" id="MVBO01000148">
    <property type="protein sequence ID" value="OZJ02492.1"/>
    <property type="molecule type" value="Genomic_DNA"/>
</dbReference>